<dbReference type="AlphaFoldDB" id="A0A0R0LX52"/>
<reference evidence="1 2" key="1">
    <citation type="submission" date="2015-07" db="EMBL/GenBank/DDBJ databases">
        <title>The genome of Pseudoloma neurophilia, a relevant intracellular parasite of the zebrafish.</title>
        <authorList>
            <person name="Ndikumana S."/>
            <person name="Pelin A."/>
            <person name="Sanders J."/>
            <person name="Corradi N."/>
        </authorList>
    </citation>
    <scope>NUCLEOTIDE SEQUENCE [LARGE SCALE GENOMIC DNA]</scope>
    <source>
        <strain evidence="1 2">MK1</strain>
    </source>
</reference>
<protein>
    <submittedName>
        <fullName evidence="1">Uncharacterized protein</fullName>
    </submittedName>
</protein>
<name>A0A0R0LX52_9MICR</name>
<keyword evidence="2" id="KW-1185">Reference proteome</keyword>
<evidence type="ECO:0000313" key="2">
    <source>
        <dbReference type="Proteomes" id="UP000051530"/>
    </source>
</evidence>
<proteinExistence type="predicted"/>
<dbReference type="Proteomes" id="UP000051530">
    <property type="component" value="Unassembled WGS sequence"/>
</dbReference>
<comment type="caution">
    <text evidence="1">The sequence shown here is derived from an EMBL/GenBank/DDBJ whole genome shotgun (WGS) entry which is preliminary data.</text>
</comment>
<accession>A0A0R0LX52</accession>
<dbReference type="EMBL" id="LGUB01000184">
    <property type="protein sequence ID" value="KRH93900.1"/>
    <property type="molecule type" value="Genomic_DNA"/>
</dbReference>
<evidence type="ECO:0000313" key="1">
    <source>
        <dbReference type="EMBL" id="KRH93900.1"/>
    </source>
</evidence>
<organism evidence="1 2">
    <name type="scientific">Pseudoloma neurophilia</name>
    <dbReference type="NCBI Taxonomy" id="146866"/>
    <lineage>
        <taxon>Eukaryota</taxon>
        <taxon>Fungi</taxon>
        <taxon>Fungi incertae sedis</taxon>
        <taxon>Microsporidia</taxon>
        <taxon>Pseudoloma</taxon>
    </lineage>
</organism>
<gene>
    <name evidence="1" type="ORF">M153_4950005135</name>
</gene>
<dbReference type="VEuPathDB" id="MicrosporidiaDB:M153_4950005135"/>
<sequence length="63" mass="7714">MKIYAQQRPCDSCNEIINIRIRNKNIFYSYLWQVPIKQDNFCNNNTVIIYLKIHAMKKKFYQP</sequence>